<dbReference type="EMBL" id="JAPQKI010000011">
    <property type="protein sequence ID" value="KAJ5082840.1"/>
    <property type="molecule type" value="Genomic_DNA"/>
</dbReference>
<feature type="compositionally biased region" description="Polar residues" evidence="1">
    <location>
        <begin position="111"/>
        <end position="121"/>
    </location>
</feature>
<feature type="compositionally biased region" description="Low complexity" evidence="1">
    <location>
        <begin position="33"/>
        <end position="44"/>
    </location>
</feature>
<proteinExistence type="predicted"/>
<sequence>MNGDYLRELIHGEIVPAIKEMFVELKQNDSLEENIIPEPESEPNANLNQFGNDGAQGDEGKTGKEAENDTEKEEMIANERGEDMDENDLEVSPAKKASLTKKTSTARSAPSPKSQNVQSDRSQSKKRGRSDSGQPVESTATHDGSSVAPKRPRKTITGNDHDKTARSKT</sequence>
<comment type="caution">
    <text evidence="2">The sequence shown here is derived from an EMBL/GenBank/DDBJ whole genome shotgun (WGS) entry which is preliminary data.</text>
</comment>
<evidence type="ECO:0000313" key="3">
    <source>
        <dbReference type="Proteomes" id="UP001149074"/>
    </source>
</evidence>
<evidence type="ECO:0000313" key="2">
    <source>
        <dbReference type="EMBL" id="KAJ5082840.1"/>
    </source>
</evidence>
<gene>
    <name evidence="2" type="ORF">N7532_011883</name>
</gene>
<organism evidence="2 3">
    <name type="scientific">Penicillium argentinense</name>
    <dbReference type="NCBI Taxonomy" id="1131581"/>
    <lineage>
        <taxon>Eukaryota</taxon>
        <taxon>Fungi</taxon>
        <taxon>Dikarya</taxon>
        <taxon>Ascomycota</taxon>
        <taxon>Pezizomycotina</taxon>
        <taxon>Eurotiomycetes</taxon>
        <taxon>Eurotiomycetidae</taxon>
        <taxon>Eurotiales</taxon>
        <taxon>Aspergillaceae</taxon>
        <taxon>Penicillium</taxon>
    </lineage>
</organism>
<feature type="compositionally biased region" description="Low complexity" evidence="1">
    <location>
        <begin position="92"/>
        <end position="109"/>
    </location>
</feature>
<dbReference type="GeneID" id="81363353"/>
<protein>
    <submittedName>
        <fullName evidence="2">Uncharacterized protein</fullName>
    </submittedName>
</protein>
<accession>A0A9W9EJE6</accession>
<dbReference type="AlphaFoldDB" id="A0A9W9EJE6"/>
<dbReference type="RefSeq" id="XP_056469362.1">
    <property type="nucleotide sequence ID" value="XM_056624374.1"/>
</dbReference>
<feature type="compositionally biased region" description="Polar residues" evidence="1">
    <location>
        <begin position="131"/>
        <end position="144"/>
    </location>
</feature>
<name>A0A9W9EJE6_9EURO</name>
<dbReference type="Proteomes" id="UP001149074">
    <property type="component" value="Unassembled WGS sequence"/>
</dbReference>
<feature type="compositionally biased region" description="Basic and acidic residues" evidence="1">
    <location>
        <begin position="159"/>
        <end position="169"/>
    </location>
</feature>
<keyword evidence="3" id="KW-1185">Reference proteome</keyword>
<evidence type="ECO:0000256" key="1">
    <source>
        <dbReference type="SAM" id="MobiDB-lite"/>
    </source>
</evidence>
<reference evidence="2" key="2">
    <citation type="journal article" date="2023" name="IMA Fungus">
        <title>Comparative genomic study of the Penicillium genus elucidates a diverse pangenome and 15 lateral gene transfer events.</title>
        <authorList>
            <person name="Petersen C."/>
            <person name="Sorensen T."/>
            <person name="Nielsen M.R."/>
            <person name="Sondergaard T.E."/>
            <person name="Sorensen J.L."/>
            <person name="Fitzpatrick D.A."/>
            <person name="Frisvad J.C."/>
            <person name="Nielsen K.L."/>
        </authorList>
    </citation>
    <scope>NUCLEOTIDE SEQUENCE</scope>
    <source>
        <strain evidence="2">IBT 30761</strain>
    </source>
</reference>
<reference evidence="2" key="1">
    <citation type="submission" date="2022-11" db="EMBL/GenBank/DDBJ databases">
        <authorList>
            <person name="Petersen C."/>
        </authorList>
    </citation>
    <scope>NUCLEOTIDE SEQUENCE</scope>
    <source>
        <strain evidence="2">IBT 30761</strain>
    </source>
</reference>
<feature type="compositionally biased region" description="Basic and acidic residues" evidence="1">
    <location>
        <begin position="58"/>
        <end position="81"/>
    </location>
</feature>
<feature type="region of interest" description="Disordered" evidence="1">
    <location>
        <begin position="30"/>
        <end position="169"/>
    </location>
</feature>